<evidence type="ECO:0000313" key="5">
    <source>
        <dbReference type="EMBL" id="GBF08686.1"/>
    </source>
</evidence>
<dbReference type="InterPro" id="IPR041698">
    <property type="entry name" value="Methyltransf_25"/>
</dbReference>
<proteinExistence type="predicted"/>
<evidence type="ECO:0000313" key="6">
    <source>
        <dbReference type="Proteomes" id="UP000291213"/>
    </source>
</evidence>
<keyword evidence="2 5" id="KW-0808">Transferase</keyword>
<evidence type="ECO:0000256" key="3">
    <source>
        <dbReference type="ARBA" id="ARBA00022691"/>
    </source>
</evidence>
<name>A0A401H887_AERPX</name>
<evidence type="ECO:0000256" key="2">
    <source>
        <dbReference type="ARBA" id="ARBA00022679"/>
    </source>
</evidence>
<keyword evidence="1 5" id="KW-0489">Methyltransferase</keyword>
<accession>A0A401H887</accession>
<dbReference type="Pfam" id="PF13649">
    <property type="entry name" value="Methyltransf_25"/>
    <property type="match status" value="1"/>
</dbReference>
<dbReference type="GO" id="GO:0016279">
    <property type="term" value="F:protein-lysine N-methyltransferase activity"/>
    <property type="evidence" value="ECO:0007669"/>
    <property type="project" value="InterPro"/>
</dbReference>
<protein>
    <submittedName>
        <fullName evidence="5">SAM-dependent methyltransferase</fullName>
    </submittedName>
</protein>
<keyword evidence="3" id="KW-0949">S-adenosyl-L-methionine</keyword>
<evidence type="ECO:0000259" key="4">
    <source>
        <dbReference type="Pfam" id="PF13649"/>
    </source>
</evidence>
<dbReference type="Proteomes" id="UP000291213">
    <property type="component" value="Unassembled WGS sequence"/>
</dbReference>
<evidence type="ECO:0000256" key="1">
    <source>
        <dbReference type="ARBA" id="ARBA00022603"/>
    </source>
</evidence>
<sequence length="181" mass="20407">MLVQGFEEDLAFLGWIALTLGSNPLVPYVPTRPELIPKILELLDLKEDDVFYDLGCGDGRVVIEAVKKTRVKKAVCVETRDDLVKEARKKAEEEGVSDRIEFVNNDFFKTPLKDATAVYMYLLTSVNESLKPKLARELRDGARIVTLDFPIPGWKPVKVETATTGWQRSLYLYVKGVSDKA</sequence>
<dbReference type="SUPFAM" id="SSF53335">
    <property type="entry name" value="S-adenosyl-L-methionine-dependent methyltransferases"/>
    <property type="match status" value="1"/>
</dbReference>
<feature type="domain" description="Methyltransferase" evidence="4">
    <location>
        <begin position="53"/>
        <end position="139"/>
    </location>
</feature>
<dbReference type="Gene3D" id="3.40.50.150">
    <property type="entry name" value="Vaccinia Virus protein VP39"/>
    <property type="match status" value="1"/>
</dbReference>
<dbReference type="AlphaFoldDB" id="A0A401H887"/>
<dbReference type="InterPro" id="IPR026170">
    <property type="entry name" value="FAM173A/B"/>
</dbReference>
<dbReference type="PANTHER" id="PTHR13610">
    <property type="entry name" value="METHYLTRANSFERASE DOMAIN-CONTAINING PROTEIN"/>
    <property type="match status" value="1"/>
</dbReference>
<comment type="caution">
    <text evidence="5">The sequence shown here is derived from an EMBL/GenBank/DDBJ whole genome shotgun (WGS) entry which is preliminary data.</text>
</comment>
<dbReference type="PANTHER" id="PTHR13610:SF11">
    <property type="entry name" value="METHYLTRANSFERASE DOMAIN-CONTAINING PROTEIN"/>
    <property type="match status" value="1"/>
</dbReference>
<dbReference type="GO" id="GO:0032259">
    <property type="term" value="P:methylation"/>
    <property type="evidence" value="ECO:0007669"/>
    <property type="project" value="UniProtKB-KW"/>
</dbReference>
<organism evidence="5 6">
    <name type="scientific">Aeropyrum pernix</name>
    <dbReference type="NCBI Taxonomy" id="56636"/>
    <lineage>
        <taxon>Archaea</taxon>
        <taxon>Thermoproteota</taxon>
        <taxon>Thermoprotei</taxon>
        <taxon>Desulfurococcales</taxon>
        <taxon>Desulfurococcaceae</taxon>
        <taxon>Aeropyrum</taxon>
    </lineage>
</organism>
<dbReference type="CDD" id="cd02440">
    <property type="entry name" value="AdoMet_MTases"/>
    <property type="match status" value="1"/>
</dbReference>
<dbReference type="EMBL" id="BDMD01000017">
    <property type="protein sequence ID" value="GBF08686.1"/>
    <property type="molecule type" value="Genomic_DNA"/>
</dbReference>
<reference evidence="5 6" key="1">
    <citation type="submission" date="2017-02" db="EMBL/GenBank/DDBJ databases">
        <title>isolation and characterization of a novel temperate virus Aeropyrum globular virus 1 infecting hyperthermophilic archaeon Aeropyrum.</title>
        <authorList>
            <person name="Yumiya M."/>
            <person name="Yoshida T."/>
            <person name="Sako Y."/>
        </authorList>
    </citation>
    <scope>NUCLEOTIDE SEQUENCE [LARGE SCALE GENOMIC DNA]</scope>
    <source>
        <strain evidence="5 6">YK1-12-2013</strain>
    </source>
</reference>
<gene>
    <name evidence="5" type="ORF">apy_04110</name>
</gene>
<dbReference type="InterPro" id="IPR029063">
    <property type="entry name" value="SAM-dependent_MTases_sf"/>
</dbReference>